<keyword evidence="1" id="KW-0472">Membrane</keyword>
<keyword evidence="2" id="KW-0614">Plasmid</keyword>
<evidence type="ECO:0000256" key="1">
    <source>
        <dbReference type="SAM" id="Phobius"/>
    </source>
</evidence>
<dbReference type="OrthoDB" id="152369at2"/>
<feature type="transmembrane region" description="Helical" evidence="1">
    <location>
        <begin position="6"/>
        <end position="25"/>
    </location>
</feature>
<keyword evidence="3" id="KW-1185">Reference proteome</keyword>
<dbReference type="Pfam" id="PF12291">
    <property type="entry name" value="DUF3623"/>
    <property type="match status" value="1"/>
</dbReference>
<dbReference type="RefSeq" id="WP_100923054.1">
    <property type="nucleotide sequence ID" value="NZ_CP020372.1"/>
</dbReference>
<keyword evidence="1" id="KW-0812">Transmembrane</keyword>
<keyword evidence="1" id="KW-1133">Transmembrane helix</keyword>
<evidence type="ECO:0000313" key="3">
    <source>
        <dbReference type="Proteomes" id="UP000232638"/>
    </source>
</evidence>
<sequence length="280" mass="30937">MLSFVVPALYALFVWWLGTGIILYLDGLPQRTYRWSLTGAAAALVAGVYGLVLTCTGLSLAHVYCGFTCGVLIWGTLEMSYFMGLVSGPRKAPCPPGCGPWKRFALAVGTSLYHEVSVVVTGVILIALCWDQPNQVGVWTYSVLWIMRWSAKLNVFFGVPNLHTDWLPEHLRFLQTYMGQRHMNYLFPVSVTLGTVGVILLVGRALDTDIAPFSDTSYVLTATLLALAVLEHWFLVLPLPDEALWSWAFQRRADTGAARTPVCPACAQDRPRVLISLRGI</sequence>
<proteinExistence type="predicted"/>
<reference evidence="2 3" key="1">
    <citation type="submission" date="2017-03" db="EMBL/GenBank/DDBJ databases">
        <title>Complete genome sequence of Candidatus 'Thiodictyon syntrophicum' sp. nov. strain Cad16T, a photolithoautotroph purple sulfur bacterium isolated from an alpine meromictic lake.</title>
        <authorList>
            <person name="Luedin S.M."/>
            <person name="Pothier J.F."/>
            <person name="Danza F."/>
            <person name="Storelli N."/>
            <person name="Wittwer M."/>
            <person name="Tonolla M."/>
        </authorList>
    </citation>
    <scope>NUCLEOTIDE SEQUENCE [LARGE SCALE GENOMIC DNA]</scope>
    <source>
        <strain evidence="2 3">Cad16T</strain>
        <plasmid evidence="3">Plasmid pts485</plasmid>
    </source>
</reference>
<evidence type="ECO:0000313" key="2">
    <source>
        <dbReference type="EMBL" id="AUB85428.1"/>
    </source>
</evidence>
<dbReference type="EMBL" id="CP020372">
    <property type="protein sequence ID" value="AUB85428.1"/>
    <property type="molecule type" value="Genomic_DNA"/>
</dbReference>
<organism evidence="2 3">
    <name type="scientific">Candidatus Thiodictyon syntrophicum</name>
    <dbReference type="NCBI Taxonomy" id="1166950"/>
    <lineage>
        <taxon>Bacteria</taxon>
        <taxon>Pseudomonadati</taxon>
        <taxon>Pseudomonadota</taxon>
        <taxon>Gammaproteobacteria</taxon>
        <taxon>Chromatiales</taxon>
        <taxon>Chromatiaceae</taxon>
        <taxon>Thiodictyon</taxon>
    </lineage>
</organism>
<accession>A0A2K8UIP6</accession>
<feature type="transmembrane region" description="Helical" evidence="1">
    <location>
        <begin position="58"/>
        <end position="77"/>
    </location>
</feature>
<dbReference type="AlphaFoldDB" id="A0A2K8UIP6"/>
<geneLocation type="plasmid" evidence="3">
    <name>pts485</name>
</geneLocation>
<gene>
    <name evidence="2" type="ORF">THSYN_31390</name>
</gene>
<dbReference type="Proteomes" id="UP000232638">
    <property type="component" value="Plasmid pTs485"/>
</dbReference>
<feature type="transmembrane region" description="Helical" evidence="1">
    <location>
        <begin position="32"/>
        <end position="52"/>
    </location>
</feature>
<name>A0A2K8UIP6_9GAMM</name>
<dbReference type="KEGG" id="tsy:THSYN_31390"/>
<feature type="transmembrane region" description="Helical" evidence="1">
    <location>
        <begin position="185"/>
        <end position="206"/>
    </location>
</feature>
<dbReference type="InterPro" id="IPR017496">
    <property type="entry name" value="Photo_alph_chp2"/>
</dbReference>
<feature type="transmembrane region" description="Helical" evidence="1">
    <location>
        <begin position="218"/>
        <end position="237"/>
    </location>
</feature>
<dbReference type="NCBIfam" id="TIGR03055">
    <property type="entry name" value="photo_alph_chp2"/>
    <property type="match status" value="1"/>
</dbReference>
<protein>
    <submittedName>
        <fullName evidence="2">Photosynthetic complex assembly protein 2</fullName>
    </submittedName>
</protein>